<feature type="chain" id="PRO_5026929090" evidence="1">
    <location>
        <begin position="20"/>
        <end position="218"/>
    </location>
</feature>
<keyword evidence="1" id="KW-0732">Signal</keyword>
<feature type="signal peptide" evidence="1">
    <location>
        <begin position="1"/>
        <end position="19"/>
    </location>
</feature>
<proteinExistence type="predicted"/>
<name>A0A6L2L0L3_TANCI</name>
<reference evidence="2" key="1">
    <citation type="journal article" date="2019" name="Sci. Rep.">
        <title>Draft genome of Tanacetum cinerariifolium, the natural source of mosquito coil.</title>
        <authorList>
            <person name="Yamashiro T."/>
            <person name="Shiraishi A."/>
            <person name="Satake H."/>
            <person name="Nakayama K."/>
        </authorList>
    </citation>
    <scope>NUCLEOTIDE SEQUENCE</scope>
</reference>
<comment type="caution">
    <text evidence="2">The sequence shown here is derived from an EMBL/GenBank/DDBJ whole genome shotgun (WGS) entry which is preliminary data.</text>
</comment>
<evidence type="ECO:0000313" key="2">
    <source>
        <dbReference type="EMBL" id="GEU54262.1"/>
    </source>
</evidence>
<dbReference type="SUPFAM" id="SSF58038">
    <property type="entry name" value="SNARE fusion complex"/>
    <property type="match status" value="1"/>
</dbReference>
<gene>
    <name evidence="2" type="ORF">Tci_026240</name>
</gene>
<protein>
    <submittedName>
        <fullName evidence="2">Novel plant SNARE 11</fullName>
    </submittedName>
</protein>
<dbReference type="AlphaFoldDB" id="A0A6L2L0L3"/>
<dbReference type="EMBL" id="BKCJ010003305">
    <property type="protein sequence ID" value="GEU54262.1"/>
    <property type="molecule type" value="Genomic_DNA"/>
</dbReference>
<sequence>MGLILVLLIRRLLIRRLHHQRYGVVADLSLLSPISRYVTSTTSKKAKHNRSASLHYRYGVVTDVVVHGGAEKLINSSRCITVLGKPGVFVLAYISGYNDPEDEVLLEIQKHCIDANEERVKDYRCFVWFTSFNGTTWFVIPVAQASMQLMDNGHQMMDETDQAIEHSKKVVHETVNVRTETATALKAQGKGHVGSVSEVGKALRTAEVQGKYLGDDVQ</sequence>
<accession>A0A6L2L0L3</accession>
<evidence type="ECO:0000256" key="1">
    <source>
        <dbReference type="SAM" id="SignalP"/>
    </source>
</evidence>
<organism evidence="2">
    <name type="scientific">Tanacetum cinerariifolium</name>
    <name type="common">Dalmatian daisy</name>
    <name type="synonym">Chrysanthemum cinerariifolium</name>
    <dbReference type="NCBI Taxonomy" id="118510"/>
    <lineage>
        <taxon>Eukaryota</taxon>
        <taxon>Viridiplantae</taxon>
        <taxon>Streptophyta</taxon>
        <taxon>Embryophyta</taxon>
        <taxon>Tracheophyta</taxon>
        <taxon>Spermatophyta</taxon>
        <taxon>Magnoliopsida</taxon>
        <taxon>eudicotyledons</taxon>
        <taxon>Gunneridae</taxon>
        <taxon>Pentapetalae</taxon>
        <taxon>asterids</taxon>
        <taxon>campanulids</taxon>
        <taxon>Asterales</taxon>
        <taxon>Asteraceae</taxon>
        <taxon>Asteroideae</taxon>
        <taxon>Anthemideae</taxon>
        <taxon>Anthemidinae</taxon>
        <taxon>Tanacetum</taxon>
    </lineage>
</organism>